<protein>
    <submittedName>
        <fullName evidence="1">Uncharacterized protein</fullName>
    </submittedName>
</protein>
<organism evidence="1 2">
    <name type="scientific">Macrolepiota fuliginosa MF-IS2</name>
    <dbReference type="NCBI Taxonomy" id="1400762"/>
    <lineage>
        <taxon>Eukaryota</taxon>
        <taxon>Fungi</taxon>
        <taxon>Dikarya</taxon>
        <taxon>Basidiomycota</taxon>
        <taxon>Agaricomycotina</taxon>
        <taxon>Agaricomycetes</taxon>
        <taxon>Agaricomycetidae</taxon>
        <taxon>Agaricales</taxon>
        <taxon>Agaricineae</taxon>
        <taxon>Agaricaceae</taxon>
        <taxon>Macrolepiota</taxon>
    </lineage>
</organism>
<reference evidence="1" key="1">
    <citation type="submission" date="2020-11" db="EMBL/GenBank/DDBJ databases">
        <authorList>
            <consortium name="DOE Joint Genome Institute"/>
            <person name="Ahrendt S."/>
            <person name="Riley R."/>
            <person name="Andreopoulos W."/>
            <person name="Labutti K."/>
            <person name="Pangilinan J."/>
            <person name="Ruiz-Duenas F.J."/>
            <person name="Barrasa J.M."/>
            <person name="Sanchez-Garcia M."/>
            <person name="Camarero S."/>
            <person name="Miyauchi S."/>
            <person name="Serrano A."/>
            <person name="Linde D."/>
            <person name="Babiker R."/>
            <person name="Drula E."/>
            <person name="Ayuso-Fernandez I."/>
            <person name="Pacheco R."/>
            <person name="Padilla G."/>
            <person name="Ferreira P."/>
            <person name="Barriuso J."/>
            <person name="Kellner H."/>
            <person name="Castanera R."/>
            <person name="Alfaro M."/>
            <person name="Ramirez L."/>
            <person name="Pisabarro A.G."/>
            <person name="Kuo A."/>
            <person name="Tritt A."/>
            <person name="Lipzen A."/>
            <person name="He G."/>
            <person name="Yan M."/>
            <person name="Ng V."/>
            <person name="Cullen D."/>
            <person name="Martin F."/>
            <person name="Rosso M.-N."/>
            <person name="Henrissat B."/>
            <person name="Hibbett D."/>
            <person name="Martinez A.T."/>
            <person name="Grigoriev I.V."/>
        </authorList>
    </citation>
    <scope>NUCLEOTIDE SEQUENCE</scope>
    <source>
        <strain evidence="1">MF-IS2</strain>
    </source>
</reference>
<evidence type="ECO:0000313" key="2">
    <source>
        <dbReference type="Proteomes" id="UP000807342"/>
    </source>
</evidence>
<keyword evidence="2" id="KW-1185">Reference proteome</keyword>
<accession>A0A9P5X5T1</accession>
<proteinExistence type="predicted"/>
<gene>
    <name evidence="1" type="ORF">P691DRAFT_807146</name>
</gene>
<comment type="caution">
    <text evidence="1">The sequence shown here is derived from an EMBL/GenBank/DDBJ whole genome shotgun (WGS) entry which is preliminary data.</text>
</comment>
<dbReference type="AlphaFoldDB" id="A0A9P5X5T1"/>
<evidence type="ECO:0000313" key="1">
    <source>
        <dbReference type="EMBL" id="KAF9444585.1"/>
    </source>
</evidence>
<name>A0A9P5X5T1_9AGAR</name>
<dbReference type="Proteomes" id="UP000807342">
    <property type="component" value="Unassembled WGS sequence"/>
</dbReference>
<dbReference type="EMBL" id="MU151363">
    <property type="protein sequence ID" value="KAF9444585.1"/>
    <property type="molecule type" value="Genomic_DNA"/>
</dbReference>
<sequence>MVSSALTNANAPSTREALLKNYKDAINRALSSIRTQVTEENCDIPALQAVLQKALIDFVKGLGKNSEKAKSCVRDIEQVRRLIKRDILDDEESRLAFLQRAEEALDDAEEFIRDRVHLGTANFLDRLAAFRESDIKEAKIVIKRKVAELENQQKLLGAGTDASKLIDAQGAGDALAGAVPGEQYSSVVSFLVRLGITAGKNKGQDGVDERILGEQTYSF</sequence>